<dbReference type="RefSeq" id="WP_153303037.1">
    <property type="nucleotide sequence ID" value="NZ_LT796768.1"/>
</dbReference>
<dbReference type="Proteomes" id="UP000191040">
    <property type="component" value="Chromosome I"/>
</dbReference>
<sequence length="296" mass="32779">MWEQRAHGLWRPAGMAVGEADGRVADAIALLTDGCVLGGWASLRFQGNDAFDGRDQELRPALVHCGAGTQMRRRKVVEPCRAAVWEHEVTCFEGVPVTTMARAVYDEMRLAPSLRAAVVALDSAVAGVRDTAHTSLRAVQQVVDSHRKTRGIMRAKKALRLGSERSASPLETRTRLVAQLDAGLQDQQVNAPVFGPSGALLGVADLLDEETGLVIETDGAHHRDAQNHTDDNVREERFERAGLVVVRATSLDHRDVPGLVHRIRLGHRDARLSHRRDWTLEQPAWFRSWGPGRRWQ</sequence>
<evidence type="ECO:0008006" key="3">
    <source>
        <dbReference type="Google" id="ProtNLM"/>
    </source>
</evidence>
<gene>
    <name evidence="1" type="ORF">SAMN06295964_2834</name>
</gene>
<dbReference type="AlphaFoldDB" id="A0A1T4Z810"/>
<name>A0A1T4Z810_9ACTN</name>
<dbReference type="STRING" id="1736691.SAMN06295964_2834"/>
<evidence type="ECO:0000313" key="2">
    <source>
        <dbReference type="Proteomes" id="UP000191040"/>
    </source>
</evidence>
<protein>
    <recommendedName>
        <fullName evidence="3">DUF559 domain-containing protein</fullName>
    </recommendedName>
</protein>
<dbReference type="EMBL" id="LT796768">
    <property type="protein sequence ID" value="SKB09695.1"/>
    <property type="molecule type" value="Genomic_DNA"/>
</dbReference>
<keyword evidence="2" id="KW-1185">Reference proteome</keyword>
<dbReference type="OrthoDB" id="3771067at2"/>
<proteinExistence type="predicted"/>
<reference evidence="2" key="1">
    <citation type="submission" date="2017-02" db="EMBL/GenBank/DDBJ databases">
        <authorList>
            <person name="Varghese N."/>
            <person name="Submissions S."/>
        </authorList>
    </citation>
    <scope>NUCLEOTIDE SEQUENCE [LARGE SCALE GENOMIC DNA]</scope>
    <source>
        <strain evidence="2">9H-4</strain>
    </source>
</reference>
<accession>A0A1T4Z810</accession>
<organism evidence="1 2">
    <name type="scientific">Aeromicrobium choanae</name>
    <dbReference type="NCBI Taxonomy" id="1736691"/>
    <lineage>
        <taxon>Bacteria</taxon>
        <taxon>Bacillati</taxon>
        <taxon>Actinomycetota</taxon>
        <taxon>Actinomycetes</taxon>
        <taxon>Propionibacteriales</taxon>
        <taxon>Nocardioidaceae</taxon>
        <taxon>Aeromicrobium</taxon>
    </lineage>
</organism>
<evidence type="ECO:0000313" key="1">
    <source>
        <dbReference type="EMBL" id="SKB09695.1"/>
    </source>
</evidence>